<organism evidence="1">
    <name type="scientific">Cacopsylla melanoneura</name>
    <dbReference type="NCBI Taxonomy" id="428564"/>
    <lineage>
        <taxon>Eukaryota</taxon>
        <taxon>Metazoa</taxon>
        <taxon>Ecdysozoa</taxon>
        <taxon>Arthropoda</taxon>
        <taxon>Hexapoda</taxon>
        <taxon>Insecta</taxon>
        <taxon>Pterygota</taxon>
        <taxon>Neoptera</taxon>
        <taxon>Paraneoptera</taxon>
        <taxon>Hemiptera</taxon>
        <taxon>Sternorrhyncha</taxon>
        <taxon>Psylloidea</taxon>
        <taxon>Psyllidae</taxon>
        <taxon>Psyllinae</taxon>
        <taxon>Cacopsylla</taxon>
    </lineage>
</organism>
<protein>
    <submittedName>
        <fullName evidence="1">Uncharacterized protein</fullName>
    </submittedName>
</protein>
<sequence length="117" mass="14009">MVTSQIYTKLVFDIITSEVQDYFVESDSRKNFGYFAYNEKNINFPIYLFRYVEKISYSPYFYKIAHRFKNDRFYKYSKSAFMAIYEYIAIFLGIPTPSCIASTLELSNRKFYTRSNG</sequence>
<dbReference type="AlphaFoldDB" id="A0A8D9E6J0"/>
<dbReference type="EMBL" id="HBUF01437123">
    <property type="protein sequence ID" value="CAG6742588.1"/>
    <property type="molecule type" value="Transcribed_RNA"/>
</dbReference>
<proteinExistence type="predicted"/>
<evidence type="ECO:0000313" key="1">
    <source>
        <dbReference type="EMBL" id="CAG6742588.1"/>
    </source>
</evidence>
<accession>A0A8D9E6J0</accession>
<name>A0A8D9E6J0_9HEMI</name>
<reference evidence="1" key="1">
    <citation type="submission" date="2021-05" db="EMBL/GenBank/DDBJ databases">
        <authorList>
            <person name="Alioto T."/>
            <person name="Alioto T."/>
            <person name="Gomez Garrido J."/>
        </authorList>
    </citation>
    <scope>NUCLEOTIDE SEQUENCE</scope>
</reference>